<dbReference type="Pfam" id="PF03692">
    <property type="entry name" value="CxxCxxCC"/>
    <property type="match status" value="1"/>
</dbReference>
<dbReference type="Proteomes" id="UP000234891">
    <property type="component" value="Unassembled WGS sequence"/>
</dbReference>
<reference evidence="1 2" key="1">
    <citation type="journal article" date="2017" name="Genome Med.">
        <title>A novel Ruminococcus gnavus clade enriched in inflammatory bowel disease patients.</title>
        <authorList>
            <person name="Hall A.B."/>
            <person name="Yassour M."/>
            <person name="Sauk J."/>
            <person name="Garner A."/>
            <person name="Jiang X."/>
            <person name="Arthur T."/>
            <person name="Lagoudas G.K."/>
            <person name="Vatanen T."/>
            <person name="Fornelos N."/>
            <person name="Wilson R."/>
            <person name="Bertha M."/>
            <person name="Cohen M."/>
            <person name="Garber J."/>
            <person name="Khalili H."/>
            <person name="Gevers D."/>
            <person name="Ananthakrishnan A.N."/>
            <person name="Kugathasan S."/>
            <person name="Lander E.S."/>
            <person name="Blainey P."/>
            <person name="Vlamakis H."/>
            <person name="Xavier R.J."/>
            <person name="Huttenhower C."/>
        </authorList>
    </citation>
    <scope>NUCLEOTIDE SEQUENCE [LARGE SCALE GENOMIC DNA]</scope>
    <source>
        <strain evidence="1 2">RJX1124</strain>
    </source>
</reference>
<gene>
    <name evidence="1" type="ORF">CDL26_13165</name>
</gene>
<sequence>MNDFMIKNLHPLKWNERICFECSGCGSCCRHIRDSVPLESLDAYRLAVYLREQEISITSMDEFLYRYAKPIPIHSCGYFLYALKTVGSDDACIFLKNNRCTIHPAKPRACRTYPISAEPLQTGGFQYHLCTEKPYHFSGHNFKVRDFIKRYFSLEDQLFVTLDFQSAVPISNLLHKVPLERKKTALVHFLRYKYSDFDLDQPFLEQYKQNNKKLIEALKLLL</sequence>
<organism evidence="1 2">
    <name type="scientific">Mediterraneibacter gnavus</name>
    <name type="common">Ruminococcus gnavus</name>
    <dbReference type="NCBI Taxonomy" id="33038"/>
    <lineage>
        <taxon>Bacteria</taxon>
        <taxon>Bacillati</taxon>
        <taxon>Bacillota</taxon>
        <taxon>Clostridia</taxon>
        <taxon>Lachnospirales</taxon>
        <taxon>Lachnospiraceae</taxon>
        <taxon>Mediterraneibacter</taxon>
    </lineage>
</organism>
<dbReference type="EMBL" id="NIHS01000029">
    <property type="protein sequence ID" value="PLT71137.1"/>
    <property type="molecule type" value="Genomic_DNA"/>
</dbReference>
<protein>
    <recommendedName>
        <fullName evidence="3">YkgJ family cysteine cluster protein</fullName>
    </recommendedName>
</protein>
<proteinExistence type="predicted"/>
<comment type="caution">
    <text evidence="1">The sequence shown here is derived from an EMBL/GenBank/DDBJ whole genome shotgun (WGS) entry which is preliminary data.</text>
</comment>
<name>A0A2N5P7L2_MEDGN</name>
<evidence type="ECO:0000313" key="1">
    <source>
        <dbReference type="EMBL" id="PLT71137.1"/>
    </source>
</evidence>
<accession>A0A2N5P7L2</accession>
<dbReference type="PANTHER" id="PTHR35866">
    <property type="entry name" value="PUTATIVE-RELATED"/>
    <property type="match status" value="1"/>
</dbReference>
<evidence type="ECO:0000313" key="2">
    <source>
        <dbReference type="Proteomes" id="UP000234891"/>
    </source>
</evidence>
<evidence type="ECO:0008006" key="3">
    <source>
        <dbReference type="Google" id="ProtNLM"/>
    </source>
</evidence>
<dbReference type="InterPro" id="IPR005358">
    <property type="entry name" value="Puta_zinc/iron-chelating_dom"/>
</dbReference>
<dbReference type="PANTHER" id="PTHR35866:SF1">
    <property type="entry name" value="YKGJ FAMILY CYSTEINE CLUSTER PROTEIN"/>
    <property type="match status" value="1"/>
</dbReference>
<dbReference type="RefSeq" id="WP_101871221.1">
    <property type="nucleotide sequence ID" value="NZ_NIHS01000029.1"/>
</dbReference>
<dbReference type="AlphaFoldDB" id="A0A2N5P7L2"/>